<sequence>MSRGHLFANEAGIHWEKEKTRPSIPLMQGKFAMFWYEGNLSSGATSVDYSMRAMKTYAALNHVDFLNDQDQTISALRLYRERHAMSWAMWGLHCTEWRASQAFGFRKPISKPVIPKLW</sequence>
<dbReference type="AlphaFoldDB" id="A0A1Y2LV65"/>
<name>A0A1Y2LV65_EPING</name>
<reference evidence="1 2" key="1">
    <citation type="journal article" date="2017" name="Genome Announc.">
        <title>Genome sequence of the saprophytic ascomycete Epicoccum nigrum ICMP 19927 strain isolated from New Zealand.</title>
        <authorList>
            <person name="Fokin M."/>
            <person name="Fleetwood D."/>
            <person name="Weir B.S."/>
            <person name="Villas-Boas S.G."/>
        </authorList>
    </citation>
    <scope>NUCLEOTIDE SEQUENCE [LARGE SCALE GENOMIC DNA]</scope>
    <source>
        <strain evidence="1 2">ICMP 19927</strain>
    </source>
</reference>
<dbReference type="Proteomes" id="UP000193240">
    <property type="component" value="Unassembled WGS sequence"/>
</dbReference>
<gene>
    <name evidence="1" type="ORF">B5807_07366</name>
</gene>
<dbReference type="EMBL" id="KZ107848">
    <property type="protein sequence ID" value="OSS47710.1"/>
    <property type="molecule type" value="Genomic_DNA"/>
</dbReference>
<dbReference type="InParanoid" id="A0A1Y2LV65"/>
<accession>A0A1Y2LV65</accession>
<organism evidence="1 2">
    <name type="scientific">Epicoccum nigrum</name>
    <name type="common">Soil fungus</name>
    <name type="synonym">Epicoccum purpurascens</name>
    <dbReference type="NCBI Taxonomy" id="105696"/>
    <lineage>
        <taxon>Eukaryota</taxon>
        <taxon>Fungi</taxon>
        <taxon>Dikarya</taxon>
        <taxon>Ascomycota</taxon>
        <taxon>Pezizomycotina</taxon>
        <taxon>Dothideomycetes</taxon>
        <taxon>Pleosporomycetidae</taxon>
        <taxon>Pleosporales</taxon>
        <taxon>Pleosporineae</taxon>
        <taxon>Didymellaceae</taxon>
        <taxon>Epicoccum</taxon>
    </lineage>
</organism>
<dbReference type="STRING" id="105696.A0A1Y2LV65"/>
<protein>
    <submittedName>
        <fullName evidence="1">Uncharacterized protein</fullName>
    </submittedName>
</protein>
<keyword evidence="2" id="KW-1185">Reference proteome</keyword>
<proteinExistence type="predicted"/>
<evidence type="ECO:0000313" key="2">
    <source>
        <dbReference type="Proteomes" id="UP000193240"/>
    </source>
</evidence>
<evidence type="ECO:0000313" key="1">
    <source>
        <dbReference type="EMBL" id="OSS47710.1"/>
    </source>
</evidence>